<evidence type="ECO:0000313" key="1">
    <source>
        <dbReference type="EMBL" id="EGF29304.1"/>
    </source>
</evidence>
<protein>
    <submittedName>
        <fullName evidence="1">Uncharacterized protein</fullName>
    </submittedName>
</protein>
<dbReference type="PATRIC" id="fig|991778.3.peg.742"/>
<dbReference type="Proteomes" id="UP000006222">
    <property type="component" value="Unassembled WGS sequence"/>
</dbReference>
<dbReference type="EMBL" id="AFAR01000041">
    <property type="protein sequence ID" value="EGF29304.1"/>
    <property type="molecule type" value="Genomic_DNA"/>
</dbReference>
<organism evidence="1 2">
    <name type="scientific">Rhodopirellula baltica WH47</name>
    <dbReference type="NCBI Taxonomy" id="991778"/>
    <lineage>
        <taxon>Bacteria</taxon>
        <taxon>Pseudomonadati</taxon>
        <taxon>Planctomycetota</taxon>
        <taxon>Planctomycetia</taxon>
        <taxon>Pirellulales</taxon>
        <taxon>Pirellulaceae</taxon>
        <taxon>Rhodopirellula</taxon>
    </lineage>
</organism>
<reference evidence="1 2" key="1">
    <citation type="journal article" date="2013" name="Mar. Genomics">
        <title>Expression of sulfatases in Rhodopirellula baltica and the diversity of sulfatases in the genus Rhodopirellula.</title>
        <authorList>
            <person name="Wegner C.E."/>
            <person name="Richter-Heitmann T."/>
            <person name="Klindworth A."/>
            <person name="Klockow C."/>
            <person name="Richter M."/>
            <person name="Achstetter T."/>
            <person name="Glockner F.O."/>
            <person name="Harder J."/>
        </authorList>
    </citation>
    <scope>NUCLEOTIDE SEQUENCE [LARGE SCALE GENOMIC DNA]</scope>
    <source>
        <strain evidence="1 2">WH47</strain>
    </source>
</reference>
<name>F2AM12_RHOBT</name>
<accession>F2AM12</accession>
<gene>
    <name evidence="1" type="ORF">RBWH47_05572</name>
</gene>
<proteinExistence type="predicted"/>
<evidence type="ECO:0000313" key="2">
    <source>
        <dbReference type="Proteomes" id="UP000006222"/>
    </source>
</evidence>
<sequence length="45" mass="5236">MPLLAPAKARAECRWRKQKAMSWDMAFVVRFGNRNDLSSRDQLAL</sequence>
<dbReference type="AlphaFoldDB" id="F2AM12"/>
<comment type="caution">
    <text evidence="1">The sequence shown here is derived from an EMBL/GenBank/DDBJ whole genome shotgun (WGS) entry which is preliminary data.</text>
</comment>